<keyword evidence="3 6" id="KW-0547">Nucleotide-binding</keyword>
<feature type="region of interest" description="Disordered" evidence="8">
    <location>
        <begin position="1686"/>
        <end position="1737"/>
    </location>
</feature>
<dbReference type="GO" id="GO:0005737">
    <property type="term" value="C:cytoplasm"/>
    <property type="evidence" value="ECO:0007669"/>
    <property type="project" value="UniProtKB-SubCell"/>
</dbReference>
<dbReference type="GO" id="GO:0005524">
    <property type="term" value="F:ATP binding"/>
    <property type="evidence" value="ECO:0007669"/>
    <property type="project" value="UniProtKB-UniRule"/>
</dbReference>
<dbReference type="InterPro" id="IPR001752">
    <property type="entry name" value="Kinesin_motor_dom"/>
</dbReference>
<evidence type="ECO:0000256" key="2">
    <source>
        <dbReference type="ARBA" id="ARBA00022490"/>
    </source>
</evidence>
<dbReference type="Pfam" id="PF00225">
    <property type="entry name" value="Kinesin"/>
    <property type="match status" value="2"/>
</dbReference>
<dbReference type="InParanoid" id="A0A317XP89"/>
<dbReference type="InterPro" id="IPR027417">
    <property type="entry name" value="P-loop_NTPase"/>
</dbReference>
<evidence type="ECO:0000256" key="5">
    <source>
        <dbReference type="ARBA" id="ARBA00023054"/>
    </source>
</evidence>
<feature type="compositionally biased region" description="Basic and acidic residues" evidence="8">
    <location>
        <begin position="939"/>
        <end position="948"/>
    </location>
</feature>
<evidence type="ECO:0000256" key="8">
    <source>
        <dbReference type="SAM" id="MobiDB-lite"/>
    </source>
</evidence>
<dbReference type="GO" id="GO:0007018">
    <property type="term" value="P:microtubule-based movement"/>
    <property type="evidence" value="ECO:0007669"/>
    <property type="project" value="InterPro"/>
</dbReference>
<keyword evidence="6" id="KW-0505">Motor protein</keyword>
<feature type="compositionally biased region" description="Low complexity" evidence="8">
    <location>
        <begin position="278"/>
        <end position="290"/>
    </location>
</feature>
<dbReference type="SUPFAM" id="SSF57997">
    <property type="entry name" value="Tropomyosin"/>
    <property type="match status" value="1"/>
</dbReference>
<evidence type="ECO:0000256" key="6">
    <source>
        <dbReference type="PROSITE-ProRule" id="PRU00283"/>
    </source>
</evidence>
<feature type="compositionally biased region" description="Low complexity" evidence="8">
    <location>
        <begin position="1813"/>
        <end position="1828"/>
    </location>
</feature>
<feature type="region of interest" description="Disordered" evidence="8">
    <location>
        <begin position="921"/>
        <end position="1061"/>
    </location>
</feature>
<accession>A0A317XP89</accession>
<dbReference type="SUPFAM" id="SSF52540">
    <property type="entry name" value="P-loop containing nucleoside triphosphate hydrolases"/>
    <property type="match status" value="1"/>
</dbReference>
<feature type="coiled-coil region" evidence="7">
    <location>
        <begin position="1305"/>
        <end position="1343"/>
    </location>
</feature>
<keyword evidence="11" id="KW-1185">Reference proteome</keyword>
<feature type="compositionally biased region" description="Low complexity" evidence="8">
    <location>
        <begin position="1014"/>
        <end position="1049"/>
    </location>
</feature>
<feature type="binding site" evidence="6">
    <location>
        <begin position="125"/>
        <end position="132"/>
    </location>
    <ligand>
        <name>ATP</name>
        <dbReference type="ChEBI" id="CHEBI:30616"/>
    </ligand>
</feature>
<reference evidence="10 11" key="1">
    <citation type="journal article" date="2018" name="Mol. Biol. Evol.">
        <title>Broad Genomic Sampling Reveals a Smut Pathogenic Ancestry of the Fungal Clade Ustilaginomycotina.</title>
        <authorList>
            <person name="Kijpornyongpan T."/>
            <person name="Mondo S.J."/>
            <person name="Barry K."/>
            <person name="Sandor L."/>
            <person name="Lee J."/>
            <person name="Lipzen A."/>
            <person name="Pangilinan J."/>
            <person name="LaButti K."/>
            <person name="Hainaut M."/>
            <person name="Henrissat B."/>
            <person name="Grigoriev I.V."/>
            <person name="Spatafora J.W."/>
            <person name="Aime M.C."/>
        </authorList>
    </citation>
    <scope>NUCLEOTIDE SEQUENCE [LARGE SCALE GENOMIC DNA]</scope>
    <source>
        <strain evidence="10 11">MCA 3645</strain>
    </source>
</reference>
<dbReference type="PANTHER" id="PTHR47969">
    <property type="entry name" value="CHROMOSOME-ASSOCIATED KINESIN KIF4A-RELATED"/>
    <property type="match status" value="1"/>
</dbReference>
<feature type="coiled-coil region" evidence="7">
    <location>
        <begin position="539"/>
        <end position="650"/>
    </location>
</feature>
<dbReference type="OrthoDB" id="3176171at2759"/>
<feature type="compositionally biased region" description="Polar residues" evidence="8">
    <location>
        <begin position="1686"/>
        <end position="1695"/>
    </location>
</feature>
<comment type="similarity">
    <text evidence="6">Belongs to the TRAFAC class myosin-kinesin ATPase superfamily. Kinesin family.</text>
</comment>
<feature type="compositionally biased region" description="Low complexity" evidence="8">
    <location>
        <begin position="951"/>
        <end position="964"/>
    </location>
</feature>
<sequence length="1978" mass="214544">MSRRRDSVSGASTPQSIAAVTSVQVAVRIRPVTSADQKSIPTRWQRSILTASSSNSVTVEPGSAPPASIGGGSAAGSSILRDKRQAFSFDRVFSPDSDQADIFTVAEPLIERFMEGYNVTILAYGQTSSGKSYTMGTAAGDDVDYEGLVAGRSADPQMGIIPRAVGKIFASMKQNRSAGVHYNAKVSFIEIYNEDLIDLLGDAVDGDARPHVQIREGKNGQIIWSGLREAKVSNVAEVMNHLLQGSSVRRTNETDMNAQSSRSHAIFSLTLTQKKWVGSGPAPNSAPPSAYNTGRSTPAGRNVSSLSRASGIQMAGRVASPSLGGLRTPSGIPGLSGRASSAGLRPQSVIGDASADELGDGEWVTVTSKFHFVDLAGSERLKRTAAQGDRVKEGISINSGLHALGNVISALGDPAKSRRVTHIPYRDSKLTRLLQDSLGGNAHTLMIACVSPTEFNVSETVNTLQYANRARNIKNKAELNEVEVGWDDVDYLQTLVQKLRKELSIIKASGNGTLDLADPKDRDSKRSAQHEILAWQDKYASLSQKHSQLTAEVTKLRSQLDPSKHDGASDDDFFKAAEPIIVEYEKSIDALEGQLNLTKAALAYVEDLANEREAQIEQQSAQLEIIGQELEDKEASVAELQSRLTKLQEREMSANLYARELEGRLEAVGNRGDTDSAALAELHKEAARLKEAEASSEQYIKALEAKLASADESNASLAKKISQLEAEMETRDEDYRNLLSRFELLDSGKEFKAMAAELEAKDAQLQELEQRMATATAKHDALSTMHEGLTADHQHLSRTVDANEQERNQLSKKIAALELAAATGLGASAVQQMDSNGSGDKNLHSNSAEEQKANNMELQSEVEVLQQRLSNLQEEMRAVRDSESGVRAELELTSKKYKDSVREINDLNTQLTEMKLHGIGRTSSSSLQLEDAEEELEVLDSKGDENRKPQTPSRSGTLSRRSSTCRPESLLIDTTNRQGPAANRLTRRSSGSFLGYNKSDGTRTPGAVPSPNGRSRSISQSSSLDFSAALSSQRSQSRGPRPLSLSGSVPPSPTLKAFEPDSPVNYERKVLSLEKETMRLQQALKERDDEIQALESSVRSLRASASGAAPTITAVDDQEGANGKHGARYPPLPANGGLHPDSGISQLQSDAGSGAVTPATERGIEALRQVMASAGTGAAAAEGPLMLDDLMRSMARKETHHREAIESMAEELESLRRQNETLEALSRDQVSNMSREIEQLRAQLAEQTANKELSQTTSTGRSLADELQDVASSETPAAKDVTAVELEQVKQQHTAILTQKDSEHAAVLRRRADEHQRELNLLKQEHERSLQRAIDEHAAAISQAEIAQQSNAASSDTDRQVLLEKLQSDHHSQLAKLKDDHKGSLTQALEAQEAHHKSVFADHMVMLTRKETEAKSHLESVQTEHARTLELQTTEHAEQLNALRSSHKKALDSLKMELEARHLSALSDAVREAEIKAKSDHANELDALAREHASSSTQASSALFELQAKHKTLVREHDDLKAQHVAKLDRAALDLQVVHSDREELRKAYDELHAKHQEVLGRLDIDPHEVETLRAELADTSDALVTLEAALTETQDERDQLLIEIETIRQTSEAASASAVDAGSPPNGASAAQNALDPALRRELDAHKSMLSKTKGDMVKLKSELQAAKEESSRLEQTVKELQMRLATSETRSIRSNGSGSFGQQSQSEHDAAAMAAAMSPSLSNGGGRSPIGKRFSDYEPSLLDLRSHRPSLGAAKPPPPTPPPNMPPPPTPTAPNGANGPAVLRNSAGVRTSTSSQMTRPDSPNGLSGGITRSSSVTSMHSPSTNGVHGGIGGGNVIVGAADVKLTKLLAEQAEEIKNLAKQLNHCEADLQANIDLVSTLEAALNDSERNLRKSRVQLAEVTRERDRYSAEANEMRSQLNSAQSEVENVRNSVLLEKQGYESKIEEERQAKERARKALEARLEEVSKRKNSKLFCL</sequence>
<keyword evidence="2" id="KW-0963">Cytoplasm</keyword>
<feature type="region of interest" description="Disordered" evidence="8">
    <location>
        <begin position="1248"/>
        <end position="1278"/>
    </location>
</feature>
<feature type="domain" description="Kinesin motor" evidence="9">
    <location>
        <begin position="22"/>
        <end position="473"/>
    </location>
</feature>
<dbReference type="InterPro" id="IPR036961">
    <property type="entry name" value="Kinesin_motor_dom_sf"/>
</dbReference>
<evidence type="ECO:0000313" key="10">
    <source>
        <dbReference type="EMBL" id="PWZ00106.1"/>
    </source>
</evidence>
<dbReference type="PROSITE" id="PS50067">
    <property type="entry name" value="KINESIN_MOTOR_2"/>
    <property type="match status" value="1"/>
</dbReference>
<proteinExistence type="inferred from homology"/>
<keyword evidence="4 6" id="KW-0067">ATP-binding</keyword>
<feature type="region of interest" description="Disordered" evidence="8">
    <location>
        <begin position="277"/>
        <end position="303"/>
    </location>
</feature>
<keyword evidence="5 7" id="KW-0175">Coiled coil</keyword>
<dbReference type="SMART" id="SM00129">
    <property type="entry name" value="KISc"/>
    <property type="match status" value="1"/>
</dbReference>
<evidence type="ECO:0000256" key="4">
    <source>
        <dbReference type="ARBA" id="ARBA00022840"/>
    </source>
</evidence>
<feature type="coiled-coil region" evidence="7">
    <location>
        <begin position="1503"/>
        <end position="1611"/>
    </location>
</feature>
<dbReference type="GO" id="GO:0051231">
    <property type="term" value="P:spindle elongation"/>
    <property type="evidence" value="ECO:0007669"/>
    <property type="project" value="TreeGrafter"/>
</dbReference>
<organism evidence="10 11">
    <name type="scientific">Testicularia cyperi</name>
    <dbReference type="NCBI Taxonomy" id="1882483"/>
    <lineage>
        <taxon>Eukaryota</taxon>
        <taxon>Fungi</taxon>
        <taxon>Dikarya</taxon>
        <taxon>Basidiomycota</taxon>
        <taxon>Ustilaginomycotina</taxon>
        <taxon>Ustilaginomycetes</taxon>
        <taxon>Ustilaginales</taxon>
        <taxon>Anthracoideaceae</taxon>
        <taxon>Testicularia</taxon>
    </lineage>
</organism>
<dbReference type="EMBL" id="KZ819193">
    <property type="protein sequence ID" value="PWZ00106.1"/>
    <property type="molecule type" value="Genomic_DNA"/>
</dbReference>
<protein>
    <submittedName>
        <fullName evidence="10">Kinesin-domain-containing protein</fullName>
    </submittedName>
</protein>
<feature type="coiled-coil region" evidence="7">
    <location>
        <begin position="1851"/>
        <end position="1970"/>
    </location>
</feature>
<dbReference type="GO" id="GO:0003777">
    <property type="term" value="F:microtubule motor activity"/>
    <property type="evidence" value="ECO:0007669"/>
    <property type="project" value="InterPro"/>
</dbReference>
<feature type="compositionally biased region" description="Polar residues" evidence="8">
    <location>
        <begin position="831"/>
        <end position="840"/>
    </location>
</feature>
<feature type="compositionally biased region" description="Low complexity" evidence="8">
    <location>
        <begin position="1696"/>
        <end position="1719"/>
    </location>
</feature>
<feature type="compositionally biased region" description="Basic and acidic residues" evidence="8">
    <location>
        <begin position="841"/>
        <end position="852"/>
    </location>
</feature>
<feature type="region of interest" description="Disordered" evidence="8">
    <location>
        <begin position="1614"/>
        <end position="1634"/>
    </location>
</feature>
<dbReference type="Gene3D" id="3.40.850.10">
    <property type="entry name" value="Kinesin motor domain"/>
    <property type="match status" value="1"/>
</dbReference>
<feature type="coiled-coil region" evidence="7">
    <location>
        <begin position="1073"/>
        <end position="1104"/>
    </location>
</feature>
<dbReference type="Gene3D" id="1.10.287.1490">
    <property type="match status" value="1"/>
</dbReference>
<dbReference type="GO" id="GO:0008017">
    <property type="term" value="F:microtubule binding"/>
    <property type="evidence" value="ECO:0007669"/>
    <property type="project" value="InterPro"/>
</dbReference>
<dbReference type="Proteomes" id="UP000246740">
    <property type="component" value="Unassembled WGS sequence"/>
</dbReference>
<feature type="compositionally biased region" description="Polar residues" evidence="8">
    <location>
        <begin position="1790"/>
        <end position="1807"/>
    </location>
</feature>
<name>A0A317XP89_9BASI</name>
<feature type="region of interest" description="Disordered" evidence="8">
    <location>
        <begin position="52"/>
        <end position="76"/>
    </location>
</feature>
<feature type="compositionally biased region" description="Polar residues" evidence="8">
    <location>
        <begin position="1248"/>
        <end position="1261"/>
    </location>
</feature>
<dbReference type="PANTHER" id="PTHR47969:SF15">
    <property type="entry name" value="CHROMOSOME-ASSOCIATED KINESIN KIF4A-RELATED"/>
    <property type="match status" value="1"/>
</dbReference>
<dbReference type="InterPro" id="IPR019821">
    <property type="entry name" value="Kinesin_motor_CS"/>
</dbReference>
<feature type="region of interest" description="Disordered" evidence="8">
    <location>
        <begin position="1749"/>
        <end position="1831"/>
    </location>
</feature>
<dbReference type="CDD" id="cd01372">
    <property type="entry name" value="KISc_KIF4"/>
    <property type="match status" value="1"/>
</dbReference>
<gene>
    <name evidence="10" type="ORF">BCV70DRAFT_105132</name>
</gene>
<dbReference type="STRING" id="1882483.A0A317XP89"/>
<evidence type="ECO:0000256" key="1">
    <source>
        <dbReference type="ARBA" id="ARBA00004496"/>
    </source>
</evidence>
<evidence type="ECO:0000313" key="11">
    <source>
        <dbReference type="Proteomes" id="UP000246740"/>
    </source>
</evidence>
<evidence type="ECO:0000259" key="9">
    <source>
        <dbReference type="PROSITE" id="PS50067"/>
    </source>
</evidence>
<comment type="subcellular location">
    <subcellularLocation>
        <location evidence="1">Cytoplasm</location>
    </subcellularLocation>
</comment>
<feature type="coiled-coil region" evidence="7">
    <location>
        <begin position="700"/>
        <end position="820"/>
    </location>
</feature>
<dbReference type="GO" id="GO:0005875">
    <property type="term" value="C:microtubule associated complex"/>
    <property type="evidence" value="ECO:0007669"/>
    <property type="project" value="TreeGrafter"/>
</dbReference>
<dbReference type="PRINTS" id="PR00380">
    <property type="entry name" value="KINESINHEAVY"/>
</dbReference>
<feature type="compositionally biased region" description="Pro residues" evidence="8">
    <location>
        <begin position="1757"/>
        <end position="1774"/>
    </location>
</feature>
<evidence type="ECO:0000256" key="3">
    <source>
        <dbReference type="ARBA" id="ARBA00022741"/>
    </source>
</evidence>
<dbReference type="PROSITE" id="PS00411">
    <property type="entry name" value="KINESIN_MOTOR_1"/>
    <property type="match status" value="1"/>
</dbReference>
<dbReference type="GO" id="GO:0007052">
    <property type="term" value="P:mitotic spindle organization"/>
    <property type="evidence" value="ECO:0007669"/>
    <property type="project" value="TreeGrafter"/>
</dbReference>
<evidence type="ECO:0000256" key="7">
    <source>
        <dbReference type="SAM" id="Coils"/>
    </source>
</evidence>
<dbReference type="InterPro" id="IPR027640">
    <property type="entry name" value="Kinesin-like_fam"/>
</dbReference>
<feature type="region of interest" description="Disordered" evidence="8">
    <location>
        <begin position="831"/>
        <end position="856"/>
    </location>
</feature>